<feature type="transmembrane region" description="Helical" evidence="6">
    <location>
        <begin position="452"/>
        <end position="473"/>
    </location>
</feature>
<dbReference type="PANTHER" id="PTHR30250">
    <property type="entry name" value="PST FAMILY PREDICTED COLANIC ACID TRANSPORTER"/>
    <property type="match status" value="1"/>
</dbReference>
<reference evidence="7 8" key="1">
    <citation type="submission" date="2018-06" db="EMBL/GenBank/DDBJ databases">
        <title>Genomic Encyclopedia of Archaeal and Bacterial Type Strains, Phase II (KMG-II): from individual species to whole genera.</title>
        <authorList>
            <person name="Goeker M."/>
        </authorList>
    </citation>
    <scope>NUCLEOTIDE SEQUENCE [LARGE SCALE GENOMIC DNA]</scope>
    <source>
        <strain evidence="7 8">DSM 13087</strain>
    </source>
</reference>
<keyword evidence="3 6" id="KW-0812">Transmembrane</keyword>
<gene>
    <name evidence="7" type="ORF">LY56_02532</name>
</gene>
<proteinExistence type="predicted"/>
<dbReference type="InterPro" id="IPR044550">
    <property type="entry name" value="WzxE"/>
</dbReference>
<feature type="transmembrane region" description="Helical" evidence="6">
    <location>
        <begin position="345"/>
        <end position="364"/>
    </location>
</feature>
<keyword evidence="5 6" id="KW-0472">Membrane</keyword>
<feature type="transmembrane region" description="Helical" evidence="6">
    <location>
        <begin position="427"/>
        <end position="446"/>
    </location>
</feature>
<dbReference type="Proteomes" id="UP000249364">
    <property type="component" value="Unassembled WGS sequence"/>
</dbReference>
<feature type="transmembrane region" description="Helical" evidence="6">
    <location>
        <begin position="158"/>
        <end position="177"/>
    </location>
</feature>
<evidence type="ECO:0000256" key="2">
    <source>
        <dbReference type="ARBA" id="ARBA00022475"/>
    </source>
</evidence>
<comment type="subcellular location">
    <subcellularLocation>
        <location evidence="1">Cell membrane</location>
        <topology evidence="1">Multi-pass membrane protein</topology>
    </subcellularLocation>
</comment>
<dbReference type="RefSeq" id="WP_071470072.1">
    <property type="nucleotide sequence ID" value="NZ_MEHT01000023.1"/>
</dbReference>
<dbReference type="GO" id="GO:0005886">
    <property type="term" value="C:plasma membrane"/>
    <property type="evidence" value="ECO:0007669"/>
    <property type="project" value="UniProtKB-SubCell"/>
</dbReference>
<dbReference type="EMBL" id="QKZQ01000012">
    <property type="protein sequence ID" value="PZX40649.1"/>
    <property type="molecule type" value="Genomic_DNA"/>
</dbReference>
<feature type="transmembrane region" description="Helical" evidence="6">
    <location>
        <begin position="398"/>
        <end position="415"/>
    </location>
</feature>
<feature type="transmembrane region" description="Helical" evidence="6">
    <location>
        <begin position="262"/>
        <end position="283"/>
    </location>
</feature>
<feature type="transmembrane region" description="Helical" evidence="6">
    <location>
        <begin position="304"/>
        <end position="325"/>
    </location>
</feature>
<evidence type="ECO:0000256" key="1">
    <source>
        <dbReference type="ARBA" id="ARBA00004651"/>
    </source>
</evidence>
<feature type="transmembrane region" description="Helical" evidence="6">
    <location>
        <begin position="371"/>
        <end position="392"/>
    </location>
</feature>
<sequence>MSQASYRTILRASSIVGSASVVNILAGLVKMKVAAVLLGPAGVGLIGLYQNLIQSGATIAGLGMNSAGTRCIAAATSEGDAAVDLARRALFWGALVQGVVGGLVFWLAADMIAARLLADPSLASQVVWLACGVGLMVFAGAQTAVLTGLRQIGSIARITAISGLVGAAGGVAALWVWGEGGLLALVLITPVTTFALGLVYVRRLRRQGHGHRPRALVTAWQEMAWLGVALMVSALVSTSGHLTIRVLVQRELGPEALGQFQAAWSIGMTYLTFILGAMGTDYFPRLSAIITDRAAAVHLVNQQTEVGLLLCGPVLVMMLGCAPWVIRLLYSAEFGPAVEILRWQLLGDILKVISWPLGFVLLALGAGRTFIVTETVGIGVFVLGVAIGLPLLGVTATGVAFLALYVAYLPLVWWLGGRRIGFRWSRAVVWLAGVTMAAAVAVALAARVSDGAGLVAGLACGLGLGIWSLLRLADAAGATGRFQKLANAGARTRTLLERLR</sequence>
<evidence type="ECO:0000313" key="7">
    <source>
        <dbReference type="EMBL" id="PZX40649.1"/>
    </source>
</evidence>
<dbReference type="CDD" id="cd13125">
    <property type="entry name" value="MATE_like_10"/>
    <property type="match status" value="1"/>
</dbReference>
<dbReference type="STRING" id="121821.GCA_001870675_01303"/>
<organism evidence="7 8">
    <name type="scientific">Roseinatronobacter thiooxidans</name>
    <dbReference type="NCBI Taxonomy" id="121821"/>
    <lineage>
        <taxon>Bacteria</taxon>
        <taxon>Pseudomonadati</taxon>
        <taxon>Pseudomonadota</taxon>
        <taxon>Alphaproteobacteria</taxon>
        <taxon>Rhodobacterales</taxon>
        <taxon>Paracoccaceae</taxon>
        <taxon>Roseinatronobacter</taxon>
    </lineage>
</organism>
<evidence type="ECO:0000256" key="5">
    <source>
        <dbReference type="ARBA" id="ARBA00023136"/>
    </source>
</evidence>
<comment type="caution">
    <text evidence="7">The sequence shown here is derived from an EMBL/GenBank/DDBJ whole genome shotgun (WGS) entry which is preliminary data.</text>
</comment>
<feature type="transmembrane region" description="Helical" evidence="6">
    <location>
        <begin position="126"/>
        <end position="146"/>
    </location>
</feature>
<keyword evidence="8" id="KW-1185">Reference proteome</keyword>
<dbReference type="AlphaFoldDB" id="A0A2W7QHF4"/>
<feature type="transmembrane region" description="Helical" evidence="6">
    <location>
        <begin position="89"/>
        <end position="114"/>
    </location>
</feature>
<dbReference type="PANTHER" id="PTHR30250:SF11">
    <property type="entry name" value="O-ANTIGEN TRANSPORTER-RELATED"/>
    <property type="match status" value="1"/>
</dbReference>
<feature type="transmembrane region" description="Helical" evidence="6">
    <location>
        <begin position="183"/>
        <end position="202"/>
    </location>
</feature>
<name>A0A2W7QHF4_9RHOB</name>
<dbReference type="GO" id="GO:0009246">
    <property type="term" value="P:enterobacterial common antigen biosynthetic process"/>
    <property type="evidence" value="ECO:0007669"/>
    <property type="project" value="InterPro"/>
</dbReference>
<dbReference type="Pfam" id="PF13440">
    <property type="entry name" value="Polysacc_synt_3"/>
    <property type="match status" value="1"/>
</dbReference>
<accession>A0A2W7QHF4</accession>
<evidence type="ECO:0000256" key="6">
    <source>
        <dbReference type="SAM" id="Phobius"/>
    </source>
</evidence>
<evidence type="ECO:0000256" key="3">
    <source>
        <dbReference type="ARBA" id="ARBA00022692"/>
    </source>
</evidence>
<evidence type="ECO:0000256" key="4">
    <source>
        <dbReference type="ARBA" id="ARBA00022989"/>
    </source>
</evidence>
<keyword evidence="4 6" id="KW-1133">Transmembrane helix</keyword>
<keyword evidence="2" id="KW-1003">Cell membrane</keyword>
<protein>
    <submittedName>
        <fullName evidence="7">PST family polysaccharide transporter</fullName>
    </submittedName>
</protein>
<dbReference type="OrthoDB" id="9769862at2"/>
<evidence type="ECO:0000313" key="8">
    <source>
        <dbReference type="Proteomes" id="UP000249364"/>
    </source>
</evidence>
<dbReference type="InterPro" id="IPR050833">
    <property type="entry name" value="Poly_Biosynth_Transport"/>
</dbReference>
<feature type="transmembrane region" description="Helical" evidence="6">
    <location>
        <begin position="223"/>
        <end position="242"/>
    </location>
</feature>